<keyword evidence="1" id="KW-0472">Membrane</keyword>
<evidence type="ECO:0000256" key="1">
    <source>
        <dbReference type="SAM" id="Phobius"/>
    </source>
</evidence>
<dbReference type="Pfam" id="PF22825">
    <property type="entry name" value="HpiC1-like"/>
    <property type="match status" value="1"/>
</dbReference>
<organism evidence="3 4">
    <name type="scientific">Isosphaera pallida (strain ATCC 43644 / DSM 9630 / IS1B)</name>
    <dbReference type="NCBI Taxonomy" id="575540"/>
    <lineage>
        <taxon>Bacteria</taxon>
        <taxon>Pseudomonadati</taxon>
        <taxon>Planctomycetota</taxon>
        <taxon>Planctomycetia</taxon>
        <taxon>Isosphaerales</taxon>
        <taxon>Isosphaeraceae</taxon>
        <taxon>Isosphaera</taxon>
    </lineage>
</organism>
<keyword evidence="1" id="KW-0812">Transmembrane</keyword>
<keyword evidence="2" id="KW-0732">Signal</keyword>
<feature type="signal peptide" evidence="2">
    <location>
        <begin position="1"/>
        <end position="24"/>
    </location>
</feature>
<reference evidence="3 4" key="2">
    <citation type="journal article" date="2011" name="Stand. Genomic Sci.">
        <title>Complete genome sequence of Isosphaera pallida type strain (IS1B).</title>
        <authorList>
            <consortium name="US DOE Joint Genome Institute (JGI-PGF)"/>
            <person name="Goker M."/>
            <person name="Cleland D."/>
            <person name="Saunders E."/>
            <person name="Lapidus A."/>
            <person name="Nolan M."/>
            <person name="Lucas S."/>
            <person name="Hammon N."/>
            <person name="Deshpande S."/>
            <person name="Cheng J.F."/>
            <person name="Tapia R."/>
            <person name="Han C."/>
            <person name="Goodwin L."/>
            <person name="Pitluck S."/>
            <person name="Liolios K."/>
            <person name="Pagani I."/>
            <person name="Ivanova N."/>
            <person name="Mavromatis K."/>
            <person name="Pati A."/>
            <person name="Chen A."/>
            <person name="Palaniappan K."/>
            <person name="Land M."/>
            <person name="Hauser L."/>
            <person name="Chang Y.J."/>
            <person name="Jeffries C.D."/>
            <person name="Detter J.C."/>
            <person name="Beck B."/>
            <person name="Woyke T."/>
            <person name="Bristow J."/>
            <person name="Eisen J.A."/>
            <person name="Markowitz V."/>
            <person name="Hugenholtz P."/>
            <person name="Kyrpides N.C."/>
            <person name="Klenk H.P."/>
        </authorList>
    </citation>
    <scope>NUCLEOTIDE SEQUENCE [LARGE SCALE GENOMIC DNA]</scope>
    <source>
        <strain evidence="4">ATCC 43644 / DSM 9630 / IS1B</strain>
    </source>
</reference>
<evidence type="ECO:0000313" key="4">
    <source>
        <dbReference type="Proteomes" id="UP000008631"/>
    </source>
</evidence>
<reference key="1">
    <citation type="submission" date="2010-11" db="EMBL/GenBank/DDBJ databases">
        <title>The complete sequence of chromosome of Isophaera pallida ATCC 43644.</title>
        <authorList>
            <consortium name="US DOE Joint Genome Institute (JGI-PGF)"/>
            <person name="Lucas S."/>
            <person name="Copeland A."/>
            <person name="Lapidus A."/>
            <person name="Bruce D."/>
            <person name="Goodwin L."/>
            <person name="Pitluck S."/>
            <person name="Kyrpides N."/>
            <person name="Mavromatis K."/>
            <person name="Pagani I."/>
            <person name="Ivanova N."/>
            <person name="Saunders E."/>
            <person name="Brettin T."/>
            <person name="Detter J.C."/>
            <person name="Han C."/>
            <person name="Tapia R."/>
            <person name="Land M."/>
            <person name="Hauser L."/>
            <person name="Markowitz V."/>
            <person name="Cheng J.-F."/>
            <person name="Hugenholtz P."/>
            <person name="Woyke T."/>
            <person name="Wu D."/>
            <person name="Eisen J.A."/>
        </authorList>
    </citation>
    <scope>NUCLEOTIDE SEQUENCE</scope>
    <source>
        <strain>ATCC 43644</strain>
    </source>
</reference>
<gene>
    <name evidence="3" type="ordered locus">Isop_0802</name>
</gene>
<keyword evidence="1" id="KW-1133">Transmembrane helix</keyword>
<evidence type="ECO:0000256" key="2">
    <source>
        <dbReference type="SAM" id="SignalP"/>
    </source>
</evidence>
<dbReference type="OrthoDB" id="9795554at2"/>
<evidence type="ECO:0000313" key="3">
    <source>
        <dbReference type="EMBL" id="ADV61393.1"/>
    </source>
</evidence>
<dbReference type="InterPro" id="IPR013424">
    <property type="entry name" value="Ice-binding_C"/>
</dbReference>
<dbReference type="EMBL" id="CP002353">
    <property type="protein sequence ID" value="ADV61393.1"/>
    <property type="molecule type" value="Genomic_DNA"/>
</dbReference>
<dbReference type="AlphaFoldDB" id="E8R1X1"/>
<dbReference type="KEGG" id="ipa:Isop_0802"/>
<name>E8R1X1_ISOPI</name>
<dbReference type="InParanoid" id="E8R1X1"/>
<feature type="chain" id="PRO_5003226370" description="PEP-CTERM protein-sorting domain-containing protein" evidence="2">
    <location>
        <begin position="25"/>
        <end position="241"/>
    </location>
</feature>
<accession>E8R1X1</accession>
<keyword evidence="4" id="KW-1185">Reference proteome</keyword>
<sequence length="241" mass="25206">MIQRLFVVFSAVAVMLCSSSVAWAAPIPITNPSFESPVVGTDGNFGGVPTGWAAGPGTQRVYDFFAADFSSGVFGNQVLALGNTPNPSSILSQNTSVTVAPGIGYQMTVYVGRIAGQAPYVGGQLDLEILGGSATMGTAQTVTHTFLNSLTPGQLVPITFTRGFLPTTDPLIGTSVGIRFTSTLVQSVTTDPFSIQYGIVYLDNVALDTILPEPGTWALMAVASVFGTGYLVKRRRRSLAA</sequence>
<dbReference type="InterPro" id="IPR054720">
    <property type="entry name" value="HpiC1"/>
</dbReference>
<dbReference type="Proteomes" id="UP000008631">
    <property type="component" value="Chromosome"/>
</dbReference>
<evidence type="ECO:0008006" key="5">
    <source>
        <dbReference type="Google" id="ProtNLM"/>
    </source>
</evidence>
<protein>
    <recommendedName>
        <fullName evidence="5">PEP-CTERM protein-sorting domain-containing protein</fullName>
    </recommendedName>
</protein>
<dbReference type="HOGENOM" id="CLU_1150638_0_0_0"/>
<feature type="transmembrane region" description="Helical" evidence="1">
    <location>
        <begin position="215"/>
        <end position="232"/>
    </location>
</feature>
<dbReference type="NCBIfam" id="TIGR02595">
    <property type="entry name" value="PEP_CTERM"/>
    <property type="match status" value="1"/>
</dbReference>
<dbReference type="RefSeq" id="WP_013563682.1">
    <property type="nucleotide sequence ID" value="NC_014962.1"/>
</dbReference>
<dbReference type="Gene3D" id="2.60.120.260">
    <property type="entry name" value="Galactose-binding domain-like"/>
    <property type="match status" value="1"/>
</dbReference>
<proteinExistence type="predicted"/>